<feature type="compositionally biased region" description="Polar residues" evidence="1">
    <location>
        <begin position="54"/>
        <end position="65"/>
    </location>
</feature>
<evidence type="ECO:0000313" key="5">
    <source>
        <dbReference type="Proteomes" id="UP000046680"/>
    </source>
</evidence>
<sequence>MKSSATLVGSASNRMVVARSDAEMPVPMPFRASTVTVYAVPCLSWFTAYMGNRPSRSQMAPSSGTHRYPEV</sequence>
<name>A0A654U4H0_MYCTX</name>
<feature type="region of interest" description="Disordered" evidence="1">
    <location>
        <begin position="52"/>
        <end position="71"/>
    </location>
</feature>
<dbReference type="EMBL" id="CSAD01001200">
    <property type="protein sequence ID" value="COW95879.1"/>
    <property type="molecule type" value="Genomic_DNA"/>
</dbReference>
<evidence type="ECO:0000313" key="4">
    <source>
        <dbReference type="Proteomes" id="UP000045842"/>
    </source>
</evidence>
<organism evidence="2 5">
    <name type="scientific">Mycobacterium tuberculosis</name>
    <dbReference type="NCBI Taxonomy" id="1773"/>
    <lineage>
        <taxon>Bacteria</taxon>
        <taxon>Bacillati</taxon>
        <taxon>Actinomycetota</taxon>
        <taxon>Actinomycetes</taxon>
        <taxon>Mycobacteriales</taxon>
        <taxon>Mycobacteriaceae</taxon>
        <taxon>Mycobacterium</taxon>
        <taxon>Mycobacterium tuberculosis complex</taxon>
    </lineage>
</organism>
<dbReference type="Proteomes" id="UP000046680">
    <property type="component" value="Unassembled WGS sequence"/>
</dbReference>
<evidence type="ECO:0000313" key="3">
    <source>
        <dbReference type="EMBL" id="COW95879.1"/>
    </source>
</evidence>
<dbReference type="AlphaFoldDB" id="A0A654U4H0"/>
<proteinExistence type="predicted"/>
<evidence type="ECO:0000313" key="2">
    <source>
        <dbReference type="EMBL" id="CFR94511.1"/>
    </source>
</evidence>
<gene>
    <name evidence="2" type="ORF">ERS007657_03154</name>
    <name evidence="3" type="ORF">ERS007679_04512</name>
</gene>
<accession>A0A654U4H0</accession>
<evidence type="ECO:0000256" key="1">
    <source>
        <dbReference type="SAM" id="MobiDB-lite"/>
    </source>
</evidence>
<dbReference type="Proteomes" id="UP000045842">
    <property type="component" value="Unassembled WGS sequence"/>
</dbReference>
<reference evidence="4 5" key="1">
    <citation type="submission" date="2015-03" db="EMBL/GenBank/DDBJ databases">
        <authorList>
            <consortium name="Pathogen Informatics"/>
        </authorList>
    </citation>
    <scope>NUCLEOTIDE SEQUENCE [LARGE SCALE GENOMIC DNA]</scope>
    <source>
        <strain evidence="2 5">C09601061</strain>
        <strain evidence="3 4">G09801536</strain>
    </source>
</reference>
<protein>
    <submittedName>
        <fullName evidence="2">Uncharacterized protein</fullName>
    </submittedName>
</protein>
<dbReference type="EMBL" id="CGCX01001423">
    <property type="protein sequence ID" value="CFR94511.1"/>
    <property type="molecule type" value="Genomic_DNA"/>
</dbReference>